<dbReference type="KEGG" id="aact:ACT75_02260"/>
<evidence type="ECO:0000313" key="2">
    <source>
        <dbReference type="EMBL" id="PHO21471.1"/>
    </source>
</evidence>
<evidence type="ECO:0000313" key="5">
    <source>
        <dbReference type="Proteomes" id="UP000226080"/>
    </source>
</evidence>
<organism evidence="3 6">
    <name type="scientific">Aggregatibacter actinomycetemcomitans</name>
    <name type="common">Actinobacillus actinomycetemcomitans</name>
    <name type="synonym">Haemophilus actinomycetemcomitans</name>
    <dbReference type="NCBI Taxonomy" id="714"/>
    <lineage>
        <taxon>Bacteria</taxon>
        <taxon>Pseudomonadati</taxon>
        <taxon>Pseudomonadota</taxon>
        <taxon>Gammaproteobacteria</taxon>
        <taxon>Pasteurellales</taxon>
        <taxon>Pasteurellaceae</taxon>
        <taxon>Aggregatibacter</taxon>
    </lineage>
</organism>
<dbReference type="NCBIfam" id="TIGR02563">
    <property type="entry name" value="cas_Csy4"/>
    <property type="match status" value="1"/>
</dbReference>
<proteinExistence type="predicted"/>
<reference evidence="3 6" key="3">
    <citation type="submission" date="2019-08" db="EMBL/GenBank/DDBJ databases">
        <title>Whole genome sequencing of Aggregatibacter actinomycetemcomitans cultured from blood stream infections in Denmark reveals a novel phylogenetic lineage expressing serotype a membrane O polysaccharide.</title>
        <authorList>
            <person name="Nedergaard S."/>
            <person name="Kobel C.M."/>
            <person name="Nielsen M.B."/>
            <person name="Moeller R.T."/>
            <person name="Jensen A.B."/>
            <person name="Noerskov-Lauritsen N."/>
        </authorList>
    </citation>
    <scope>NUCLEOTIDE SEQUENCE [LARGE SCALE GENOMIC DNA]</scope>
    <source>
        <strain evidence="3 6">PN_563</strain>
    </source>
</reference>
<dbReference type="Proteomes" id="UP000226080">
    <property type="component" value="Unassembled WGS sequence"/>
</dbReference>
<keyword evidence="5" id="KW-1185">Reference proteome</keyword>
<sequence length="187" mass="21382">MTVQTHYIEIKAIPQVDMLQTEVIGFCLQKLHQILPHFEGRIGLAFPAYGNDKTLGGIIRLFGTENDCGFIHFKLQSLRDYALISEVMPIPEKVRSYRIYQRIQPKGQSSIRRAEKRLTAQGKWNEEVLQNMLQKQATQRIYPHAHLKSSSTKQQFILAIKSVHQTKAVEGVFSAYGLSQTTTVPHF</sequence>
<reference evidence="2 5" key="2">
    <citation type="submission" date="2017-10" db="EMBL/GenBank/DDBJ databases">
        <title>Draft genome sequences of Aggregatibacter actinomycetemcomitans strains 310a and 310b.</title>
        <authorList>
            <person name="May A.C."/>
            <person name="Ohta H."/>
            <person name="Maeda H."/>
            <person name="Kokeguchi S."/>
            <person name="Cugini C."/>
        </authorList>
    </citation>
    <scope>NUCLEOTIDE SEQUENCE [LARGE SCALE GENOMIC DNA]</scope>
    <source>
        <strain evidence="2 5">310b</strain>
    </source>
</reference>
<dbReference type="CDD" id="cd09739">
    <property type="entry name" value="Cas6_I-F"/>
    <property type="match status" value="1"/>
</dbReference>
<dbReference type="InterPro" id="IPR042564">
    <property type="entry name" value="CRISPR-Cas6/Csy4_sf"/>
</dbReference>
<protein>
    <submittedName>
        <fullName evidence="3">Type I-F CRISPR-associated endoribonuclease Cas6/Csy4</fullName>
    </submittedName>
</protein>
<dbReference type="AlphaFoldDB" id="A0A5D0EPF2"/>
<name>A0A5D0EPF2_AGGAC</name>
<dbReference type="EMBL" id="CP012959">
    <property type="protein sequence ID" value="AMQ93423.1"/>
    <property type="molecule type" value="Genomic_DNA"/>
</dbReference>
<dbReference type="Proteomes" id="UP000072236">
    <property type="component" value="Chromosome"/>
</dbReference>
<dbReference type="Gene3D" id="3.30.70.2540">
    <property type="entry name" value="CRISPR-associated endoribonuclease Cas6/Csy4"/>
    <property type="match status" value="1"/>
</dbReference>
<accession>A0A5D0EPF2</accession>
<dbReference type="InterPro" id="IPR013396">
    <property type="entry name" value="CRISPR-assoc_prot_Csy4"/>
</dbReference>
<dbReference type="GO" id="GO:0043571">
    <property type="term" value="P:maintenance of CRISPR repeat elements"/>
    <property type="evidence" value="ECO:0007669"/>
    <property type="project" value="InterPro"/>
</dbReference>
<dbReference type="GO" id="GO:0004519">
    <property type="term" value="F:endonuclease activity"/>
    <property type="evidence" value="ECO:0007669"/>
    <property type="project" value="InterPro"/>
</dbReference>
<dbReference type="Pfam" id="PF09618">
    <property type="entry name" value="Cas_Csy4"/>
    <property type="match status" value="1"/>
</dbReference>
<evidence type="ECO:0000313" key="6">
    <source>
        <dbReference type="Proteomes" id="UP000323012"/>
    </source>
</evidence>
<evidence type="ECO:0000313" key="3">
    <source>
        <dbReference type="EMBL" id="TYA40042.1"/>
    </source>
</evidence>
<dbReference type="Proteomes" id="UP000323012">
    <property type="component" value="Unassembled WGS sequence"/>
</dbReference>
<evidence type="ECO:0000313" key="1">
    <source>
        <dbReference type="EMBL" id="AMQ93423.1"/>
    </source>
</evidence>
<dbReference type="RefSeq" id="WP_005540019.1">
    <property type="nucleotide sequence ID" value="NZ_CP012959.1"/>
</dbReference>
<dbReference type="EMBL" id="VSED01000001">
    <property type="protein sequence ID" value="TYA40042.1"/>
    <property type="molecule type" value="Genomic_DNA"/>
</dbReference>
<reference evidence="1 4" key="1">
    <citation type="submission" date="2015-10" db="EMBL/GenBank/DDBJ databases">
        <title>Tn-seq of a polymicrobial infection.</title>
        <authorList>
            <person name="Stacy A."/>
            <person name="Rumbaugh K.P."/>
            <person name="Whiteley M."/>
        </authorList>
    </citation>
    <scope>NUCLEOTIDE SEQUENCE [LARGE SCALE GENOMIC DNA]</scope>
    <source>
        <strain evidence="1 4">624</strain>
    </source>
</reference>
<gene>
    <name evidence="3" type="primary">cas6f</name>
    <name evidence="1" type="ORF">ACT75_02260</name>
    <name evidence="2" type="ORF">CQR80_01760</name>
    <name evidence="3" type="ORF">FXB79_00635</name>
</gene>
<dbReference type="EMBL" id="PCGW01000002">
    <property type="protein sequence ID" value="PHO21471.1"/>
    <property type="molecule type" value="Genomic_DNA"/>
</dbReference>
<dbReference type="OrthoDB" id="259831at2"/>
<evidence type="ECO:0000313" key="4">
    <source>
        <dbReference type="Proteomes" id="UP000072236"/>
    </source>
</evidence>